<gene>
    <name evidence="2" type="ORF">FHR19_003267</name>
</gene>
<keyword evidence="3" id="KW-1185">Reference proteome</keyword>
<reference evidence="2 3" key="1">
    <citation type="submission" date="2020-08" db="EMBL/GenBank/DDBJ databases">
        <title>Genomic Encyclopedia of Type Strains, Phase IV (KMG-IV): sequencing the most valuable type-strain genomes for metagenomic binning, comparative biology and taxonomic classification.</title>
        <authorList>
            <person name="Goeker M."/>
        </authorList>
    </citation>
    <scope>NUCLEOTIDE SEQUENCE [LARGE SCALE GENOMIC DNA]</scope>
    <source>
        <strain evidence="2 3">DSM 27244</strain>
    </source>
</reference>
<sequence>MTIDNGNSMALRIAARCFSANLKALLAWRSNDSMAASQPRSSLDCASVHRRPMPSELVRKIEQLADELKVPAGPLTRSDILDLIKSLPAEERMRLYGRAPRPTDMARITYANLGRALTLIRRAIATDPNEPVSLSADLATKVAFNALSDATRHFLSIGQTGVAKVEEYLRDQPDPEEPERMAQGFKARYAECVTSGLEPDHTFRELVIFAGGGTGEAERDTAALAIVTRFFVTCQIFEIPVMGFAP</sequence>
<evidence type="ECO:0000259" key="1">
    <source>
        <dbReference type="Pfam" id="PF20275"/>
    </source>
</evidence>
<protein>
    <submittedName>
        <fullName evidence="2">Putative MAPEG superfamily protein</fullName>
    </submittedName>
</protein>
<evidence type="ECO:0000313" key="3">
    <source>
        <dbReference type="Proteomes" id="UP000557739"/>
    </source>
</evidence>
<feature type="domain" description="ABC-three component systems C-terminal" evidence="1">
    <location>
        <begin position="135"/>
        <end position="238"/>
    </location>
</feature>
<name>A0A7W9ASP7_9SPHN</name>
<dbReference type="AlphaFoldDB" id="A0A7W9ASP7"/>
<organism evidence="2 3">
    <name type="scientific">Sphingomonas yantingensis</name>
    <dbReference type="NCBI Taxonomy" id="1241761"/>
    <lineage>
        <taxon>Bacteria</taxon>
        <taxon>Pseudomonadati</taxon>
        <taxon>Pseudomonadota</taxon>
        <taxon>Alphaproteobacteria</taxon>
        <taxon>Sphingomonadales</taxon>
        <taxon>Sphingomonadaceae</taxon>
        <taxon>Sphingomonas</taxon>
    </lineage>
</organism>
<dbReference type="RefSeq" id="WP_246359586.1">
    <property type="nucleotide sequence ID" value="NZ_JACIJJ010000006.1"/>
</dbReference>
<comment type="caution">
    <text evidence="2">The sequence shown here is derived from an EMBL/GenBank/DDBJ whole genome shotgun (WGS) entry which is preliminary data.</text>
</comment>
<accession>A0A7W9ASP7</accession>
<dbReference type="InterPro" id="IPR046919">
    <property type="entry name" value="ABC-3C_CTD10"/>
</dbReference>
<dbReference type="Pfam" id="PF20275">
    <property type="entry name" value="CTD10"/>
    <property type="match status" value="1"/>
</dbReference>
<evidence type="ECO:0000313" key="2">
    <source>
        <dbReference type="EMBL" id="MBB5699890.1"/>
    </source>
</evidence>
<dbReference type="EMBL" id="JACIJJ010000006">
    <property type="protein sequence ID" value="MBB5699890.1"/>
    <property type="molecule type" value="Genomic_DNA"/>
</dbReference>
<proteinExistence type="predicted"/>
<dbReference type="Proteomes" id="UP000557739">
    <property type="component" value="Unassembled WGS sequence"/>
</dbReference>